<dbReference type="PANTHER" id="PTHR43107:SF20">
    <property type="entry name" value="FATTY ACID TRANSPORTER_ACYL-COA SYNTHETASE (FAT1), PUTATIVE (AFU_ORTHOLOGUE AFUA_2G11360)-RELATED"/>
    <property type="match status" value="1"/>
</dbReference>
<gene>
    <name evidence="4" type="ORF">LTR69_001221</name>
</gene>
<dbReference type="Gene3D" id="3.30.300.30">
    <property type="match status" value="1"/>
</dbReference>
<organism evidence="4 5">
    <name type="scientific">Exophiala sideris</name>
    <dbReference type="NCBI Taxonomy" id="1016849"/>
    <lineage>
        <taxon>Eukaryota</taxon>
        <taxon>Fungi</taxon>
        <taxon>Dikarya</taxon>
        <taxon>Ascomycota</taxon>
        <taxon>Pezizomycotina</taxon>
        <taxon>Eurotiomycetes</taxon>
        <taxon>Chaetothyriomycetidae</taxon>
        <taxon>Chaetothyriales</taxon>
        <taxon>Herpotrichiellaceae</taxon>
        <taxon>Exophiala</taxon>
    </lineage>
</organism>
<dbReference type="InterPro" id="IPR020845">
    <property type="entry name" value="AMP-binding_CS"/>
</dbReference>
<protein>
    <recommendedName>
        <fullName evidence="3">AMP-dependent synthetase/ligase domain-containing protein</fullName>
    </recommendedName>
</protein>
<dbReference type="Gene3D" id="3.40.50.12780">
    <property type="entry name" value="N-terminal domain of ligase-like"/>
    <property type="match status" value="1"/>
</dbReference>
<keyword evidence="2" id="KW-0436">Ligase</keyword>
<comment type="similarity">
    <text evidence="1">Belongs to the ATP-dependent AMP-binding enzyme family.</text>
</comment>
<dbReference type="InterPro" id="IPR045851">
    <property type="entry name" value="AMP-bd_C_sf"/>
</dbReference>
<feature type="domain" description="AMP-dependent synthetase/ligase" evidence="3">
    <location>
        <begin position="65"/>
        <end position="375"/>
    </location>
</feature>
<name>A0ABR0JN78_9EURO</name>
<dbReference type="SUPFAM" id="SSF56801">
    <property type="entry name" value="Acetyl-CoA synthetase-like"/>
    <property type="match status" value="1"/>
</dbReference>
<dbReference type="Proteomes" id="UP001345691">
    <property type="component" value="Unassembled WGS sequence"/>
</dbReference>
<dbReference type="EMBL" id="JAVRRF010000002">
    <property type="protein sequence ID" value="KAK5067234.1"/>
    <property type="molecule type" value="Genomic_DNA"/>
</dbReference>
<dbReference type="InterPro" id="IPR000873">
    <property type="entry name" value="AMP-dep_synth/lig_dom"/>
</dbReference>
<sequence length="611" mass="67329">MVTAKAAVSTAAAGAVATLLLDYTLGVSKDVKAIREETDFLNRFTQYVQRQGDQVNLYHVLDQADPYAEALWFEGRSWNYSAFKAEVNVLALGFQQLGVVHRDFVAVFMTNSPEMVFAVFALAKLGDVPALLNSTLREDTLLHCVRLPAAKLIVSTPDLAPFAATAAASFDGTIRTYSLSLGSFQVSSSTHAPAEVRDFPIPDRAKAATVTPARTSPTDPGVLIYTSGTTGKPKACSIKNSRVCVTCLPNPADYSNLKKYFPLRAYSCMPLFHGTTFLAGMSYCVGNSGCFCSARRFSARNFWKDVAASRATRIVYVGELCRYLLAAPESEYDRKDHCIVAMGNGLQKDVWLAFKKRFGVPEIREFYRSTEGLAKYDNQQFGDSRGVGKVGFVGVLKRSLEKDQFLVKFDYDTEMPYRDPKTGFCVLAGFNEPGEAIARIKHIDVYPEYLGNKLANEAKTMRDVFIKGDMSQRSGDLLMQERSGWVHFVDRVGDTFRWKGDNVSAGEIRGFISELPHVQDVVVVGKQLKGYDGQAGVAAISLDSSLPDVETQFIQRLYGNLKKKGVPDYALPRLVALTNELVAVGATFKHAKQVVKGLVCGNPTRRQPKED</sequence>
<evidence type="ECO:0000259" key="3">
    <source>
        <dbReference type="Pfam" id="PF00501"/>
    </source>
</evidence>
<evidence type="ECO:0000313" key="4">
    <source>
        <dbReference type="EMBL" id="KAK5067234.1"/>
    </source>
</evidence>
<comment type="caution">
    <text evidence="4">The sequence shown here is derived from an EMBL/GenBank/DDBJ whole genome shotgun (WGS) entry which is preliminary data.</text>
</comment>
<reference evidence="4 5" key="1">
    <citation type="submission" date="2023-08" db="EMBL/GenBank/DDBJ databases">
        <title>Black Yeasts Isolated from many extreme environments.</title>
        <authorList>
            <person name="Coleine C."/>
            <person name="Stajich J.E."/>
            <person name="Selbmann L."/>
        </authorList>
    </citation>
    <scope>NUCLEOTIDE SEQUENCE [LARGE SCALE GENOMIC DNA]</scope>
    <source>
        <strain evidence="4 5">CCFEE 6328</strain>
    </source>
</reference>
<accession>A0ABR0JN78</accession>
<evidence type="ECO:0000256" key="2">
    <source>
        <dbReference type="ARBA" id="ARBA00022598"/>
    </source>
</evidence>
<proteinExistence type="inferred from homology"/>
<dbReference type="PANTHER" id="PTHR43107">
    <property type="entry name" value="LONG-CHAIN FATTY ACID TRANSPORT PROTEIN"/>
    <property type="match status" value="1"/>
</dbReference>
<evidence type="ECO:0000313" key="5">
    <source>
        <dbReference type="Proteomes" id="UP001345691"/>
    </source>
</evidence>
<evidence type="ECO:0000256" key="1">
    <source>
        <dbReference type="ARBA" id="ARBA00006432"/>
    </source>
</evidence>
<dbReference type="PROSITE" id="PS00455">
    <property type="entry name" value="AMP_BINDING"/>
    <property type="match status" value="1"/>
</dbReference>
<dbReference type="InterPro" id="IPR042099">
    <property type="entry name" value="ANL_N_sf"/>
</dbReference>
<keyword evidence="5" id="KW-1185">Reference proteome</keyword>
<dbReference type="Pfam" id="PF00501">
    <property type="entry name" value="AMP-binding"/>
    <property type="match status" value="1"/>
</dbReference>